<evidence type="ECO:0000313" key="1">
    <source>
        <dbReference type="EMBL" id="XAI71069.1"/>
    </source>
</evidence>
<proteinExistence type="predicted"/>
<reference evidence="1" key="1">
    <citation type="journal article" date="2024" name="J. Gen. Virol.">
        <title>Novel phages of Pseudomonas syringae unveil numerous potential auxiliary metabolic genes.</title>
        <authorList>
            <person name="Feltin C."/>
            <person name="Garneau J.R."/>
            <person name="Morris C.E."/>
            <person name="Berard A."/>
            <person name="Torres-Barcelo C."/>
        </authorList>
    </citation>
    <scope>NUCLEOTIDE SEQUENCE</scope>
</reference>
<organism evidence="1">
    <name type="scientific">Pseudomonas phage Cygsa01</name>
    <dbReference type="NCBI Taxonomy" id="3138529"/>
    <lineage>
        <taxon>Viruses</taxon>
    </lineage>
</organism>
<protein>
    <recommendedName>
        <fullName evidence="2">Transcriptional regulator</fullName>
    </recommendedName>
</protein>
<accession>A0AAU6W4J3</accession>
<gene>
    <name evidence="1" type="ORF">Cygsa01_00023</name>
</gene>
<evidence type="ECO:0008006" key="2">
    <source>
        <dbReference type="Google" id="ProtNLM"/>
    </source>
</evidence>
<dbReference type="EMBL" id="PP179332">
    <property type="protein sequence ID" value="XAI71069.1"/>
    <property type="molecule type" value="Genomic_DNA"/>
</dbReference>
<sequence length="152" mass="17507">MRIIQDILTVVNGLILPVGNLGYTRNSMPQIDNEHVAGFMAYLQAQGIDVAPVKVRTRNLRLTQNEINKMKVFEVLQKLRRKVKMAPFFYSSDHYVLDGSHRFVAQYNMDKDKLVQAWRIDTPMANLIKIANLFPGVKHRTVSDRKLEKPTP</sequence>
<name>A0AAU6W4J3_9VIRU</name>